<dbReference type="NCBIfam" id="NF004790">
    <property type="entry name" value="PRK06136.1"/>
    <property type="match status" value="1"/>
</dbReference>
<dbReference type="FunFam" id="3.30.950.10:FF:000001">
    <property type="entry name" value="Siroheme synthase"/>
    <property type="match status" value="1"/>
</dbReference>
<evidence type="ECO:0000259" key="7">
    <source>
        <dbReference type="Pfam" id="PF00590"/>
    </source>
</evidence>
<feature type="domain" description="Tetrapyrrole biosynthesis uroporphyrinogen III synthase" evidence="8">
    <location>
        <begin position="273"/>
        <end position="499"/>
    </location>
</feature>
<dbReference type="Pfam" id="PF00590">
    <property type="entry name" value="TP_methylase"/>
    <property type="match status" value="1"/>
</dbReference>
<evidence type="ECO:0000256" key="2">
    <source>
        <dbReference type="ARBA" id="ARBA00022603"/>
    </source>
</evidence>
<reference evidence="11 12" key="1">
    <citation type="submission" date="2019-11" db="EMBL/GenBank/DDBJ databases">
        <authorList>
            <person name="Cho J.-C."/>
        </authorList>
    </citation>
    <scope>NUCLEOTIDE SEQUENCE [LARGE SCALE GENOMIC DNA]</scope>
    <source>
        <strain evidence="10 11">JH1073</strain>
        <strain evidence="9 12">JH702</strain>
    </source>
</reference>
<feature type="domain" description="Tetrapyrrole methylase" evidence="7">
    <location>
        <begin position="10"/>
        <end position="222"/>
    </location>
</feature>
<evidence type="ECO:0000256" key="1">
    <source>
        <dbReference type="ARBA" id="ARBA00012162"/>
    </source>
</evidence>
<dbReference type="GO" id="GO:0004852">
    <property type="term" value="F:uroporphyrinogen-III synthase activity"/>
    <property type="evidence" value="ECO:0007669"/>
    <property type="project" value="InterPro"/>
</dbReference>
<dbReference type="GO" id="GO:0032259">
    <property type="term" value="P:methylation"/>
    <property type="evidence" value="ECO:0007669"/>
    <property type="project" value="UniProtKB-KW"/>
</dbReference>
<proteinExistence type="inferred from homology"/>
<dbReference type="PROSITE" id="PS00839">
    <property type="entry name" value="SUMT_1"/>
    <property type="match status" value="1"/>
</dbReference>
<reference evidence="11" key="3">
    <citation type="submission" date="2023-06" db="EMBL/GenBank/DDBJ databases">
        <title>Pangenomics reveal diversification of enzyme families and niche specialization in globally abundant SAR202 bacteria.</title>
        <authorList>
            <person name="Saw J.H.W."/>
        </authorList>
    </citation>
    <scope>NUCLEOTIDE SEQUENCE [LARGE SCALE GENOMIC DNA]</scope>
    <source>
        <strain evidence="11">JH1073</strain>
    </source>
</reference>
<dbReference type="CDD" id="cd06578">
    <property type="entry name" value="HemD"/>
    <property type="match status" value="1"/>
</dbReference>
<organism evidence="10 11">
    <name type="scientific">Candidatus Lucifugimonas marina</name>
    <dbReference type="NCBI Taxonomy" id="3038979"/>
    <lineage>
        <taxon>Bacteria</taxon>
        <taxon>Bacillati</taxon>
        <taxon>Chloroflexota</taxon>
        <taxon>Dehalococcoidia</taxon>
        <taxon>SAR202 cluster</taxon>
        <taxon>Candidatus Lucifugimonadales</taxon>
        <taxon>Candidatus Lucifugimonadaceae</taxon>
        <taxon>Candidatus Lucifugimonas</taxon>
    </lineage>
</organism>
<evidence type="ECO:0000256" key="5">
    <source>
        <dbReference type="ARBA" id="ARBA00023244"/>
    </source>
</evidence>
<dbReference type="InterPro" id="IPR036108">
    <property type="entry name" value="4pyrrol_syn_uPrphyn_synt_sf"/>
</dbReference>
<evidence type="ECO:0000313" key="10">
    <source>
        <dbReference type="EMBL" id="WFG40020.1"/>
    </source>
</evidence>
<dbReference type="SUPFAM" id="SSF69618">
    <property type="entry name" value="HemD-like"/>
    <property type="match status" value="1"/>
</dbReference>
<dbReference type="PANTHER" id="PTHR45790:SF3">
    <property type="entry name" value="S-ADENOSYL-L-METHIONINE-DEPENDENT UROPORPHYRINOGEN III METHYLTRANSFERASE, CHLOROPLASTIC"/>
    <property type="match status" value="1"/>
</dbReference>
<dbReference type="GO" id="GO:0004851">
    <property type="term" value="F:uroporphyrin-III C-methyltransferase activity"/>
    <property type="evidence" value="ECO:0007669"/>
    <property type="project" value="UniProtKB-EC"/>
</dbReference>
<evidence type="ECO:0000256" key="3">
    <source>
        <dbReference type="ARBA" id="ARBA00022679"/>
    </source>
</evidence>
<dbReference type="FunFam" id="3.40.1010.10:FF:000001">
    <property type="entry name" value="Siroheme synthase"/>
    <property type="match status" value="1"/>
</dbReference>
<comment type="similarity">
    <text evidence="6">Belongs to the precorrin methyltransferase family.</text>
</comment>
<dbReference type="CDD" id="cd11642">
    <property type="entry name" value="SUMT"/>
    <property type="match status" value="1"/>
</dbReference>
<dbReference type="Pfam" id="PF02602">
    <property type="entry name" value="HEM4"/>
    <property type="match status" value="1"/>
</dbReference>
<dbReference type="PROSITE" id="PS00840">
    <property type="entry name" value="SUMT_2"/>
    <property type="match status" value="1"/>
</dbReference>
<dbReference type="NCBIfam" id="TIGR01469">
    <property type="entry name" value="cobA_cysG_Cterm"/>
    <property type="match status" value="1"/>
</dbReference>
<dbReference type="InterPro" id="IPR003043">
    <property type="entry name" value="Uropor_MeTrfase_CS"/>
</dbReference>
<dbReference type="InterPro" id="IPR014777">
    <property type="entry name" value="4pyrrole_Mease_sub1"/>
</dbReference>
<dbReference type="InterPro" id="IPR006366">
    <property type="entry name" value="CobA/CysG_C"/>
</dbReference>
<dbReference type="InterPro" id="IPR014776">
    <property type="entry name" value="4pyrrole_Mease_sub2"/>
</dbReference>
<dbReference type="EC" id="2.1.1.107" evidence="1"/>
<accession>A0AAJ5ZIH0</accession>
<dbReference type="InterPro" id="IPR003754">
    <property type="entry name" value="4pyrrol_synth_uPrphyn_synth"/>
</dbReference>
<evidence type="ECO:0000313" key="11">
    <source>
        <dbReference type="Proteomes" id="UP001219901"/>
    </source>
</evidence>
<dbReference type="Gene3D" id="3.30.950.10">
    <property type="entry name" value="Methyltransferase, Cobalt-precorrin-4 Transmethylase, Domain 2"/>
    <property type="match status" value="1"/>
</dbReference>
<dbReference type="GO" id="GO:0019354">
    <property type="term" value="P:siroheme biosynthetic process"/>
    <property type="evidence" value="ECO:0007669"/>
    <property type="project" value="InterPro"/>
</dbReference>
<dbReference type="Gene3D" id="3.40.1010.10">
    <property type="entry name" value="Cobalt-precorrin-4 Transmethylase, Domain 1"/>
    <property type="match status" value="1"/>
</dbReference>
<dbReference type="InterPro" id="IPR035996">
    <property type="entry name" value="4pyrrol_Methylase_sf"/>
</dbReference>
<reference evidence="10" key="2">
    <citation type="journal article" date="2023" name="Nat. Commun.">
        <title>Cultivation of marine bacteria of the SAR202 clade.</title>
        <authorList>
            <person name="Lim Y."/>
            <person name="Seo J.H."/>
            <person name="Giovannoni S.J."/>
            <person name="Kang I."/>
            <person name="Cho J.C."/>
        </authorList>
    </citation>
    <scope>NUCLEOTIDE SEQUENCE</scope>
    <source>
        <strain evidence="10">JH1073</strain>
    </source>
</reference>
<dbReference type="InterPro" id="IPR050161">
    <property type="entry name" value="Siro_Cobalamin_biosynth"/>
</dbReference>
<dbReference type="InterPro" id="IPR000878">
    <property type="entry name" value="4pyrrol_Mease"/>
</dbReference>
<protein>
    <recommendedName>
        <fullName evidence="1">uroporphyrinogen-III C-methyltransferase</fullName>
        <ecNumber evidence="1">2.1.1.107</ecNumber>
    </recommendedName>
</protein>
<evidence type="ECO:0000259" key="8">
    <source>
        <dbReference type="Pfam" id="PF02602"/>
    </source>
</evidence>
<dbReference type="SUPFAM" id="SSF53790">
    <property type="entry name" value="Tetrapyrrole methylase"/>
    <property type="match status" value="1"/>
</dbReference>
<dbReference type="EMBL" id="CP046147">
    <property type="protein sequence ID" value="WFG40020.1"/>
    <property type="molecule type" value="Genomic_DNA"/>
</dbReference>
<dbReference type="EMBL" id="WMBE01000003">
    <property type="protein sequence ID" value="MDG0867610.1"/>
    <property type="molecule type" value="Genomic_DNA"/>
</dbReference>
<name>A0AAJ5ZIH0_9CHLR</name>
<dbReference type="Proteomes" id="UP001321249">
    <property type="component" value="Unassembled WGS sequence"/>
</dbReference>
<dbReference type="Gene3D" id="3.40.50.10090">
    <property type="match status" value="2"/>
</dbReference>
<keyword evidence="5" id="KW-0627">Porphyrin biosynthesis</keyword>
<dbReference type="AlphaFoldDB" id="A0AAJ5ZIH0"/>
<evidence type="ECO:0000256" key="6">
    <source>
        <dbReference type="RuleBase" id="RU003960"/>
    </source>
</evidence>
<keyword evidence="3 6" id="KW-0808">Transferase</keyword>
<dbReference type="RefSeq" id="WP_342826134.1">
    <property type="nucleotide sequence ID" value="NZ_CP046146.1"/>
</dbReference>
<sequence>MPDTANNLGKVYLVGAGPGDPGLITVKGLEYLRSADAVVYDRLASPKLLEEARPDAELYDAGKGRDDHRMTQSEINELLVDLGLSGKTVCRLKGGDPFIFGRGGEEALDLAAAGVPWEVVPGISSTIAAPAYAGIPVTQRGMSTSLTIVTGSEDPNKPDSTINWDALAGLSGTLVFVMGWKGMNDIVAALTSRGVSNERPAALVQWGTTSKQKVVTGPIGEIVARGVEAGIGAPVALVIGEVAGLRDAMAWFDTRPLFGKRVLVTRARSQASKLVKQLEDLGAEVLEYPTIEIVPVRDPSPLDEALRNISKYDWMMFTSSNAVRGITERMKAIGIDSRAFAHLKFGVNGPSTARALAEIGINADAIPDQYLASAMVELLKNDGITPENVLFPRSEIGRETLANGLRELGSNVDEVVAYSTESPNDTGELARAAYEEGIDFTTFTSSSTVRNLVELLSGSPDLINSSKTVIIGPITADTAKELNVNIDIQAEEQSIAGIVTAIKAHVSESTEQG</sequence>
<evidence type="ECO:0000256" key="4">
    <source>
        <dbReference type="ARBA" id="ARBA00022691"/>
    </source>
</evidence>
<keyword evidence="2 6" id="KW-0489">Methyltransferase</keyword>
<gene>
    <name evidence="10" type="primary">cobA</name>
    <name evidence="9" type="ORF">GKO46_11085</name>
    <name evidence="10" type="ORF">GKO48_10455</name>
</gene>
<dbReference type="PANTHER" id="PTHR45790">
    <property type="entry name" value="SIROHEME SYNTHASE-RELATED"/>
    <property type="match status" value="1"/>
</dbReference>
<dbReference type="Proteomes" id="UP001219901">
    <property type="component" value="Chromosome"/>
</dbReference>
<evidence type="ECO:0000313" key="9">
    <source>
        <dbReference type="EMBL" id="MDG0867610.1"/>
    </source>
</evidence>
<evidence type="ECO:0000313" key="12">
    <source>
        <dbReference type="Proteomes" id="UP001321249"/>
    </source>
</evidence>
<keyword evidence="4" id="KW-0949">S-adenosyl-L-methionine</keyword>
<keyword evidence="11" id="KW-1185">Reference proteome</keyword>